<evidence type="ECO:0000256" key="2">
    <source>
        <dbReference type="ARBA" id="ARBA00006490"/>
    </source>
</evidence>
<protein>
    <submittedName>
        <fullName evidence="10">Aminotransferase class V-fold PLP-dependent enzyme</fullName>
    </submittedName>
</protein>
<dbReference type="PANTHER" id="PTHR11601:SF34">
    <property type="entry name" value="CYSTEINE DESULFURASE"/>
    <property type="match status" value="1"/>
</dbReference>
<reference evidence="10" key="1">
    <citation type="submission" date="2019-09" db="EMBL/GenBank/DDBJ databases">
        <title>Characterisation of the sponge microbiome using genome-centric metagenomics.</title>
        <authorList>
            <person name="Engelberts J.P."/>
            <person name="Robbins S.J."/>
            <person name="De Goeij J.M."/>
            <person name="Aranda M."/>
            <person name="Bell S.C."/>
            <person name="Webster N.S."/>
        </authorList>
    </citation>
    <scope>NUCLEOTIDE SEQUENCE</scope>
    <source>
        <strain evidence="10">SB0662_bin_9</strain>
    </source>
</reference>
<evidence type="ECO:0000256" key="5">
    <source>
        <dbReference type="ARBA" id="ARBA00022898"/>
    </source>
</evidence>
<dbReference type="InterPro" id="IPR015424">
    <property type="entry name" value="PyrdxlP-dep_Trfase"/>
</dbReference>
<keyword evidence="4" id="KW-0479">Metal-binding</keyword>
<dbReference type="InterPro" id="IPR016454">
    <property type="entry name" value="Cysteine_dSase"/>
</dbReference>
<comment type="cofactor">
    <cofactor evidence="1">
        <name>pyridoxal 5'-phosphate</name>
        <dbReference type="ChEBI" id="CHEBI:597326"/>
    </cofactor>
</comment>
<keyword evidence="3 10" id="KW-0808">Transferase</keyword>
<dbReference type="AlphaFoldDB" id="A0A6B1DWA9"/>
<evidence type="ECO:0000256" key="3">
    <source>
        <dbReference type="ARBA" id="ARBA00022679"/>
    </source>
</evidence>
<evidence type="ECO:0000256" key="6">
    <source>
        <dbReference type="ARBA" id="ARBA00023004"/>
    </source>
</evidence>
<dbReference type="GO" id="GO:0046872">
    <property type="term" value="F:metal ion binding"/>
    <property type="evidence" value="ECO:0007669"/>
    <property type="project" value="UniProtKB-KW"/>
</dbReference>
<dbReference type="GO" id="GO:0005829">
    <property type="term" value="C:cytosol"/>
    <property type="evidence" value="ECO:0007669"/>
    <property type="project" value="TreeGrafter"/>
</dbReference>
<dbReference type="PANTHER" id="PTHR11601">
    <property type="entry name" value="CYSTEINE DESULFURYLASE FAMILY MEMBER"/>
    <property type="match status" value="1"/>
</dbReference>
<dbReference type="Pfam" id="PF00266">
    <property type="entry name" value="Aminotran_5"/>
    <property type="match status" value="1"/>
</dbReference>
<keyword evidence="7" id="KW-0411">Iron-sulfur</keyword>
<comment type="similarity">
    <text evidence="2">Belongs to the class-V pyridoxal-phosphate-dependent aminotransferase family. NifS/IscS subfamily.</text>
</comment>
<dbReference type="GO" id="GO:0016226">
    <property type="term" value="P:iron-sulfur cluster assembly"/>
    <property type="evidence" value="ECO:0007669"/>
    <property type="project" value="TreeGrafter"/>
</dbReference>
<feature type="domain" description="Aminotransferase class V" evidence="9">
    <location>
        <begin position="7"/>
        <end position="356"/>
    </location>
</feature>
<evidence type="ECO:0000256" key="7">
    <source>
        <dbReference type="ARBA" id="ARBA00023014"/>
    </source>
</evidence>
<accession>A0A6B1DWA9</accession>
<proteinExistence type="inferred from homology"/>
<dbReference type="GO" id="GO:0031071">
    <property type="term" value="F:cysteine desulfurase activity"/>
    <property type="evidence" value="ECO:0007669"/>
    <property type="project" value="UniProtKB-EC"/>
</dbReference>
<gene>
    <name evidence="10" type="ORF">F4Y08_15135</name>
</gene>
<dbReference type="Gene3D" id="1.10.260.50">
    <property type="match status" value="1"/>
</dbReference>
<evidence type="ECO:0000259" key="9">
    <source>
        <dbReference type="Pfam" id="PF00266"/>
    </source>
</evidence>
<dbReference type="EMBL" id="VXPY01000105">
    <property type="protein sequence ID" value="MYD91641.1"/>
    <property type="molecule type" value="Genomic_DNA"/>
</dbReference>
<dbReference type="InterPro" id="IPR015422">
    <property type="entry name" value="PyrdxlP-dep_Trfase_small"/>
</dbReference>
<evidence type="ECO:0000313" key="10">
    <source>
        <dbReference type="EMBL" id="MYD91641.1"/>
    </source>
</evidence>
<keyword evidence="5" id="KW-0663">Pyridoxal phosphate</keyword>
<evidence type="ECO:0000256" key="1">
    <source>
        <dbReference type="ARBA" id="ARBA00001933"/>
    </source>
</evidence>
<evidence type="ECO:0000256" key="4">
    <source>
        <dbReference type="ARBA" id="ARBA00022723"/>
    </source>
</evidence>
<dbReference type="GO" id="GO:0008483">
    <property type="term" value="F:transaminase activity"/>
    <property type="evidence" value="ECO:0007669"/>
    <property type="project" value="UniProtKB-KW"/>
</dbReference>
<dbReference type="InterPro" id="IPR015421">
    <property type="entry name" value="PyrdxlP-dep_Trfase_major"/>
</dbReference>
<dbReference type="Gene3D" id="3.90.1150.10">
    <property type="entry name" value="Aspartate Aminotransferase, domain 1"/>
    <property type="match status" value="1"/>
</dbReference>
<dbReference type="Gene3D" id="3.40.640.10">
    <property type="entry name" value="Type I PLP-dependent aspartate aminotransferase-like (Major domain)"/>
    <property type="match status" value="1"/>
</dbReference>
<dbReference type="InterPro" id="IPR000192">
    <property type="entry name" value="Aminotrans_V_dom"/>
</dbReference>
<sequence>MPVPDIIYLDNPASTPLDPMVAEAMFSVVSGNPHATHPLGIQASYQIESARQQILSLAGKGRLIFTSGATEANSLAILGMALRELRLKGQRRKIVSCTTEHASVLALKPILARLGFELRLVPVTSDGQVNLERLEDELGRDVLMLSIMAVNNETGVVQDWQEIDTLAGQTIVHTDAAQALGKLPKLPKRPDLITLSSHKVHGPQGIGALLLRRGSKPDALLRGGGQQGGLRSGTLPTALCVGFGICCEVAQTSLADDLARIADLSEHLIREISDLWPGAKRVGESCVDGIVCMQLPGADARHLLNRMPTVAASTGSACDARTDRVSHVLRAMRVPDGRSCIRLGISRMTTRQEIDGFLNLLDHARQNLLA</sequence>
<keyword evidence="6" id="KW-0408">Iron</keyword>
<comment type="caution">
    <text evidence="10">The sequence shown here is derived from an EMBL/GenBank/DDBJ whole genome shotgun (WGS) entry which is preliminary data.</text>
</comment>
<dbReference type="SUPFAM" id="SSF53383">
    <property type="entry name" value="PLP-dependent transferases"/>
    <property type="match status" value="1"/>
</dbReference>
<comment type="catalytic activity">
    <reaction evidence="8">
        <text>(sulfur carrier)-H + L-cysteine = (sulfur carrier)-SH + L-alanine</text>
        <dbReference type="Rhea" id="RHEA:43892"/>
        <dbReference type="Rhea" id="RHEA-COMP:14737"/>
        <dbReference type="Rhea" id="RHEA-COMP:14739"/>
        <dbReference type="ChEBI" id="CHEBI:29917"/>
        <dbReference type="ChEBI" id="CHEBI:35235"/>
        <dbReference type="ChEBI" id="CHEBI:57972"/>
        <dbReference type="ChEBI" id="CHEBI:64428"/>
        <dbReference type="EC" id="2.8.1.7"/>
    </reaction>
</comment>
<dbReference type="GO" id="GO:0051536">
    <property type="term" value="F:iron-sulfur cluster binding"/>
    <property type="evidence" value="ECO:0007669"/>
    <property type="project" value="UniProtKB-KW"/>
</dbReference>
<name>A0A6B1DWA9_9CHLR</name>
<organism evidence="10">
    <name type="scientific">Caldilineaceae bacterium SB0662_bin_9</name>
    <dbReference type="NCBI Taxonomy" id="2605258"/>
    <lineage>
        <taxon>Bacteria</taxon>
        <taxon>Bacillati</taxon>
        <taxon>Chloroflexota</taxon>
        <taxon>Caldilineae</taxon>
        <taxon>Caldilineales</taxon>
        <taxon>Caldilineaceae</taxon>
    </lineage>
</organism>
<keyword evidence="10" id="KW-0032">Aminotransferase</keyword>
<evidence type="ECO:0000256" key="8">
    <source>
        <dbReference type="ARBA" id="ARBA00050776"/>
    </source>
</evidence>
<dbReference type="PIRSF" id="PIRSF005572">
    <property type="entry name" value="NifS"/>
    <property type="match status" value="1"/>
</dbReference>